<dbReference type="GO" id="GO:0016887">
    <property type="term" value="F:ATP hydrolysis activity"/>
    <property type="evidence" value="ECO:0007669"/>
    <property type="project" value="InterPro"/>
</dbReference>
<dbReference type="GO" id="GO:0005778">
    <property type="term" value="C:peroxisomal membrane"/>
    <property type="evidence" value="ECO:0007669"/>
    <property type="project" value="UniProtKB-SubCell"/>
</dbReference>
<feature type="transmembrane region" description="Helical" evidence="9">
    <location>
        <begin position="214"/>
        <end position="235"/>
    </location>
</feature>
<dbReference type="GO" id="GO:0005524">
    <property type="term" value="F:ATP binding"/>
    <property type="evidence" value="ECO:0007669"/>
    <property type="project" value="UniProtKB-KW"/>
</dbReference>
<dbReference type="Proteomes" id="UP000694680">
    <property type="component" value="Chromosome 20"/>
</dbReference>
<proteinExistence type="inferred from homology"/>
<dbReference type="Gene3D" id="1.20.1560.10">
    <property type="entry name" value="ABC transporter type 1, transmembrane domain"/>
    <property type="match status" value="1"/>
</dbReference>
<evidence type="ECO:0000256" key="6">
    <source>
        <dbReference type="ARBA" id="ARBA00022840"/>
    </source>
</evidence>
<feature type="domain" description="ABC transmembrane type-1" evidence="11">
    <location>
        <begin position="62"/>
        <end position="235"/>
    </location>
</feature>
<keyword evidence="4 9" id="KW-0812">Transmembrane</keyword>
<dbReference type="InterPro" id="IPR003439">
    <property type="entry name" value="ABC_transporter-like_ATP-bd"/>
</dbReference>
<dbReference type="FunFam" id="3.40.50.300:FF:000636">
    <property type="entry name" value="ATP-binding cassette sub-family D member 3"/>
    <property type="match status" value="1"/>
</dbReference>
<dbReference type="GO" id="GO:0005324">
    <property type="term" value="F:long-chain fatty acid transmembrane transporter activity"/>
    <property type="evidence" value="ECO:0007669"/>
    <property type="project" value="TreeGrafter"/>
</dbReference>
<evidence type="ECO:0000259" key="10">
    <source>
        <dbReference type="PROSITE" id="PS50893"/>
    </source>
</evidence>
<dbReference type="InterPro" id="IPR011527">
    <property type="entry name" value="ABC1_TM_dom"/>
</dbReference>
<keyword evidence="5" id="KW-0547">Nucleotide-binding</keyword>
<dbReference type="GO" id="GO:0015910">
    <property type="term" value="P:long-chain fatty acid import into peroxisome"/>
    <property type="evidence" value="ECO:0007669"/>
    <property type="project" value="TreeGrafter"/>
</dbReference>
<dbReference type="InterPro" id="IPR036640">
    <property type="entry name" value="ABC1_TM_sf"/>
</dbReference>
<evidence type="ECO:0000256" key="1">
    <source>
        <dbReference type="ARBA" id="ARBA00004585"/>
    </source>
</evidence>
<gene>
    <name evidence="12" type="primary">abcd3</name>
</gene>
<sequence>MLVARTYCDVWMIQNGTMIESAIIGRSTKDFKISLLNFIKFMPLIALVNNFLKLGLNELKLRFRERLTKNLYDQYLQGYTYYKMGNLDNRIANADQLLTQDVEKFCNSVVDLYSNLSKPLLDIGLYIFKLTSAIGAQGPAIMMAYLLISGLFLTRLRRPIGRMTVTEQRYEGEYRYVNSRLITNSEEIAFYNGNMREKQTIHATFKKLVGSRQIYCFAHMFISADIATVVGYLVVSRPFLNLSDPRHLHSTHSELLEDYYQSGRMLLRMSQALGRIVLAGREMSRLSGFTARITELIKVLKELNAGKYERTMVSQQEKEKPLLVPGSGQIINRDNLIKFDHTPLATPNGDILIRDLTFEVSSGTNVLVCGPNGCGKSSLFRVLGELWPLFGGSLTKPERGKLFYVPQRPYMTLGTLRDQVIYPDTYEDQRRRGISDLVLKEYLDNVQLGHILEREGSWDTVQDWMDVLSGGEKQRMAMARLFYHKPQFAILDECTSAVSVDVEDYIYSHCRTVGISLFTVSHRKSLWKHHEYYLHMDGRGNYEFKPITEETIQFGS</sequence>
<feature type="transmembrane region" description="Helical" evidence="9">
    <location>
        <begin position="126"/>
        <end position="153"/>
    </location>
</feature>
<feature type="domain" description="ABC transporter" evidence="10">
    <location>
        <begin position="331"/>
        <end position="556"/>
    </location>
</feature>
<dbReference type="Pfam" id="PF00005">
    <property type="entry name" value="ABC_tran"/>
    <property type="match status" value="1"/>
</dbReference>
<name>A0A8C5NFJ9_GOUWI</name>
<reference evidence="12" key="2">
    <citation type="submission" date="2025-08" db="UniProtKB">
        <authorList>
            <consortium name="Ensembl"/>
        </authorList>
    </citation>
    <scope>IDENTIFICATION</scope>
</reference>
<keyword evidence="6" id="KW-0067">ATP-binding</keyword>
<keyword evidence="13" id="KW-1185">Reference proteome</keyword>
<reference evidence="12" key="3">
    <citation type="submission" date="2025-09" db="UniProtKB">
        <authorList>
            <consortium name="Ensembl"/>
        </authorList>
    </citation>
    <scope>IDENTIFICATION</scope>
</reference>
<dbReference type="SUPFAM" id="SSF52540">
    <property type="entry name" value="P-loop containing nucleoside triphosphate hydrolases"/>
    <property type="match status" value="1"/>
</dbReference>
<dbReference type="Pfam" id="PF06472">
    <property type="entry name" value="ABC_membrane_2"/>
    <property type="match status" value="1"/>
</dbReference>
<dbReference type="InterPro" id="IPR003593">
    <property type="entry name" value="AAA+_ATPase"/>
</dbReference>
<dbReference type="PROSITE" id="PS00211">
    <property type="entry name" value="ABC_TRANSPORTER_1"/>
    <property type="match status" value="1"/>
</dbReference>
<dbReference type="InterPro" id="IPR017871">
    <property type="entry name" value="ABC_transporter-like_CS"/>
</dbReference>
<dbReference type="SMART" id="SM00382">
    <property type="entry name" value="AAA"/>
    <property type="match status" value="1"/>
</dbReference>
<dbReference type="AlphaFoldDB" id="A0A8C5NFJ9"/>
<dbReference type="Gene3D" id="3.40.50.300">
    <property type="entry name" value="P-loop containing nucleotide triphosphate hydrolases"/>
    <property type="match status" value="1"/>
</dbReference>
<evidence type="ECO:0000256" key="3">
    <source>
        <dbReference type="ARBA" id="ARBA00022448"/>
    </source>
</evidence>
<evidence type="ECO:0000313" key="13">
    <source>
        <dbReference type="Proteomes" id="UP000694680"/>
    </source>
</evidence>
<dbReference type="PANTHER" id="PTHR11384">
    <property type="entry name" value="ATP-BINDING CASSETTE, SUB-FAMILY D MEMBER"/>
    <property type="match status" value="1"/>
</dbReference>
<keyword evidence="8 9" id="KW-0472">Membrane</keyword>
<evidence type="ECO:0000256" key="9">
    <source>
        <dbReference type="SAM" id="Phobius"/>
    </source>
</evidence>
<reference evidence="12" key="1">
    <citation type="submission" date="2020-06" db="EMBL/GenBank/DDBJ databases">
        <authorList>
            <consortium name="Wellcome Sanger Institute Data Sharing"/>
        </authorList>
    </citation>
    <scope>NUCLEOTIDE SEQUENCE [LARGE SCALE GENOMIC DNA]</scope>
</reference>
<dbReference type="InterPro" id="IPR027417">
    <property type="entry name" value="P-loop_NTPase"/>
</dbReference>
<feature type="transmembrane region" description="Helical" evidence="9">
    <location>
        <begin position="33"/>
        <end position="52"/>
    </location>
</feature>
<comment type="similarity">
    <text evidence="2">Belongs to the ABC transporter superfamily. ABCD family. Peroxisomal fatty acyl CoA transporter (TC 3.A.1.203) subfamily.</text>
</comment>
<evidence type="ECO:0000256" key="2">
    <source>
        <dbReference type="ARBA" id="ARBA00008575"/>
    </source>
</evidence>
<dbReference type="InterPro" id="IPR050835">
    <property type="entry name" value="ABC_transporter_sub-D"/>
</dbReference>
<dbReference type="PANTHER" id="PTHR11384:SF62">
    <property type="entry name" value="ATP-BINDING CASSETTE SUB-FAMILY D MEMBER 3"/>
    <property type="match status" value="1"/>
</dbReference>
<keyword evidence="3" id="KW-0813">Transport</keyword>
<dbReference type="Ensembl" id="ENSGWIT00000055794.1">
    <property type="protein sequence ID" value="ENSGWIP00000051697.1"/>
    <property type="gene ID" value="ENSGWIG00000023817.1"/>
</dbReference>
<protein>
    <recommendedName>
        <fullName evidence="14">ATP-binding cassette sub-family D member 3</fullName>
    </recommendedName>
</protein>
<dbReference type="SUPFAM" id="SSF90123">
    <property type="entry name" value="ABC transporter transmembrane region"/>
    <property type="match status" value="1"/>
</dbReference>
<evidence type="ECO:0008006" key="14">
    <source>
        <dbReference type="Google" id="ProtNLM"/>
    </source>
</evidence>
<dbReference type="GO" id="GO:0006635">
    <property type="term" value="P:fatty acid beta-oxidation"/>
    <property type="evidence" value="ECO:0007669"/>
    <property type="project" value="TreeGrafter"/>
</dbReference>
<dbReference type="GO" id="GO:0042760">
    <property type="term" value="P:very long-chain fatty acid catabolic process"/>
    <property type="evidence" value="ECO:0007669"/>
    <property type="project" value="TreeGrafter"/>
</dbReference>
<dbReference type="GO" id="GO:0007031">
    <property type="term" value="P:peroxisome organization"/>
    <property type="evidence" value="ECO:0007669"/>
    <property type="project" value="TreeGrafter"/>
</dbReference>
<organism evidence="12 13">
    <name type="scientific">Gouania willdenowi</name>
    <name type="common">Blunt-snouted clingfish</name>
    <name type="synonym">Lepadogaster willdenowi</name>
    <dbReference type="NCBI Taxonomy" id="441366"/>
    <lineage>
        <taxon>Eukaryota</taxon>
        <taxon>Metazoa</taxon>
        <taxon>Chordata</taxon>
        <taxon>Craniata</taxon>
        <taxon>Vertebrata</taxon>
        <taxon>Euteleostomi</taxon>
        <taxon>Actinopterygii</taxon>
        <taxon>Neopterygii</taxon>
        <taxon>Teleostei</taxon>
        <taxon>Neoteleostei</taxon>
        <taxon>Acanthomorphata</taxon>
        <taxon>Ovalentaria</taxon>
        <taxon>Blenniimorphae</taxon>
        <taxon>Blenniiformes</taxon>
        <taxon>Gobiesocoidei</taxon>
        <taxon>Gobiesocidae</taxon>
        <taxon>Gobiesocinae</taxon>
        <taxon>Gouania</taxon>
    </lineage>
</organism>
<evidence type="ECO:0000313" key="12">
    <source>
        <dbReference type="Ensembl" id="ENSGWIP00000051697.1"/>
    </source>
</evidence>
<dbReference type="CDD" id="cd03223">
    <property type="entry name" value="ABCD_peroxisomal_ALDP"/>
    <property type="match status" value="1"/>
</dbReference>
<evidence type="ECO:0000256" key="8">
    <source>
        <dbReference type="ARBA" id="ARBA00023136"/>
    </source>
</evidence>
<dbReference type="PROSITE" id="PS50893">
    <property type="entry name" value="ABC_TRANSPORTER_2"/>
    <property type="match status" value="1"/>
</dbReference>
<dbReference type="GO" id="GO:0140359">
    <property type="term" value="F:ABC-type transporter activity"/>
    <property type="evidence" value="ECO:0007669"/>
    <property type="project" value="InterPro"/>
</dbReference>
<keyword evidence="7 9" id="KW-1133">Transmembrane helix</keyword>
<evidence type="ECO:0000256" key="4">
    <source>
        <dbReference type="ARBA" id="ARBA00022692"/>
    </source>
</evidence>
<evidence type="ECO:0000256" key="5">
    <source>
        <dbReference type="ARBA" id="ARBA00022741"/>
    </source>
</evidence>
<dbReference type="PROSITE" id="PS50929">
    <property type="entry name" value="ABC_TM1F"/>
    <property type="match status" value="1"/>
</dbReference>
<evidence type="ECO:0000256" key="7">
    <source>
        <dbReference type="ARBA" id="ARBA00022989"/>
    </source>
</evidence>
<accession>A0A8C5NFJ9</accession>
<evidence type="ECO:0000259" key="11">
    <source>
        <dbReference type="PROSITE" id="PS50929"/>
    </source>
</evidence>
<comment type="subcellular location">
    <subcellularLocation>
        <location evidence="1">Peroxisome membrane</location>
        <topology evidence="1">Multi-pass membrane protein</topology>
    </subcellularLocation>
</comment>